<protein>
    <recommendedName>
        <fullName evidence="8 10">Protein GrpE</fullName>
    </recommendedName>
    <alternativeName>
        <fullName evidence="9 10">HSP-70 cofactor</fullName>
    </alternativeName>
</protein>
<dbReference type="PROSITE" id="PS01071">
    <property type="entry name" value="GRPE"/>
    <property type="match status" value="1"/>
</dbReference>
<dbReference type="HAMAP" id="MF_01151">
    <property type="entry name" value="GrpE"/>
    <property type="match status" value="1"/>
</dbReference>
<feature type="compositionally biased region" description="Basic and acidic residues" evidence="13">
    <location>
        <begin position="37"/>
        <end position="54"/>
    </location>
</feature>
<dbReference type="InterPro" id="IPR009012">
    <property type="entry name" value="GrpE_head"/>
</dbReference>
<evidence type="ECO:0000256" key="12">
    <source>
        <dbReference type="RuleBase" id="RU004478"/>
    </source>
</evidence>
<evidence type="ECO:0000256" key="1">
    <source>
        <dbReference type="ARBA" id="ARBA00004496"/>
    </source>
</evidence>
<evidence type="ECO:0000256" key="10">
    <source>
        <dbReference type="HAMAP-Rule" id="MF_01151"/>
    </source>
</evidence>
<keyword evidence="15" id="KW-1185">Reference proteome</keyword>
<dbReference type="PANTHER" id="PTHR21237">
    <property type="entry name" value="GRPE PROTEIN"/>
    <property type="match status" value="1"/>
</dbReference>
<dbReference type="PANTHER" id="PTHR21237:SF23">
    <property type="entry name" value="GRPE PROTEIN HOMOLOG, MITOCHONDRIAL"/>
    <property type="match status" value="1"/>
</dbReference>
<dbReference type="Gene3D" id="2.30.22.10">
    <property type="entry name" value="Head domain of nucleotide exchange factor GrpE"/>
    <property type="match status" value="1"/>
</dbReference>
<dbReference type="GO" id="GO:0005737">
    <property type="term" value="C:cytoplasm"/>
    <property type="evidence" value="ECO:0007669"/>
    <property type="project" value="UniProtKB-SubCell"/>
</dbReference>
<sequence>MDKDTCEETKECETQEEVTEDDKELETDESTDASEDADTKDASKEADTKQDAKKGLFNKKNKKDKKDEQIEELTDRVKRQMAEFENFRKRTEKEKSQMYDMGAKSIVEKILPVIDNFERGLAAVPEDAKDDPFVDGMNKIYKQMISVLEEAGVKAIEAEGKEFDPDFHNAVMHVEDESLGENIVAEELQKGYMYRDTVVRHSMVKVAN</sequence>
<dbReference type="Gene3D" id="3.90.20.20">
    <property type="match status" value="1"/>
</dbReference>
<evidence type="ECO:0000256" key="13">
    <source>
        <dbReference type="SAM" id="MobiDB-lite"/>
    </source>
</evidence>
<dbReference type="GO" id="GO:0051082">
    <property type="term" value="F:unfolded protein binding"/>
    <property type="evidence" value="ECO:0007669"/>
    <property type="project" value="TreeGrafter"/>
</dbReference>
<dbReference type="GO" id="GO:0000774">
    <property type="term" value="F:adenyl-nucleotide exchange factor activity"/>
    <property type="evidence" value="ECO:0007669"/>
    <property type="project" value="InterPro"/>
</dbReference>
<evidence type="ECO:0000256" key="4">
    <source>
        <dbReference type="ARBA" id="ARBA00022490"/>
    </source>
</evidence>
<comment type="caution">
    <text evidence="14">The sequence shown here is derived from an EMBL/GenBank/DDBJ whole genome shotgun (WGS) entry which is preliminary data.</text>
</comment>
<reference evidence="14" key="1">
    <citation type="submission" date="2020-08" db="EMBL/GenBank/DDBJ databases">
        <title>Genome public.</title>
        <authorList>
            <person name="Liu C."/>
            <person name="Sun Q."/>
        </authorList>
    </citation>
    <scope>NUCLEOTIDE SEQUENCE</scope>
    <source>
        <strain evidence="14">BX1005</strain>
    </source>
</reference>
<evidence type="ECO:0000256" key="6">
    <source>
        <dbReference type="ARBA" id="ARBA00023186"/>
    </source>
</evidence>
<comment type="subunit">
    <text evidence="3 10">Homodimer.</text>
</comment>
<dbReference type="CDD" id="cd00446">
    <property type="entry name" value="GrpE"/>
    <property type="match status" value="1"/>
</dbReference>
<feature type="compositionally biased region" description="Basic and acidic residues" evidence="13">
    <location>
        <begin position="1"/>
        <end position="13"/>
    </location>
</feature>
<dbReference type="EMBL" id="JACOPH010000008">
    <property type="protein sequence ID" value="MBC5714564.1"/>
    <property type="molecule type" value="Genomic_DNA"/>
</dbReference>
<gene>
    <name evidence="10 14" type="primary">grpE</name>
    <name evidence="14" type="ORF">H8S17_10145</name>
</gene>
<evidence type="ECO:0000256" key="11">
    <source>
        <dbReference type="RuleBase" id="RU000639"/>
    </source>
</evidence>
<dbReference type="GO" id="GO:0042803">
    <property type="term" value="F:protein homodimerization activity"/>
    <property type="evidence" value="ECO:0007669"/>
    <property type="project" value="InterPro"/>
</dbReference>
<evidence type="ECO:0000313" key="15">
    <source>
        <dbReference type="Proteomes" id="UP000606720"/>
    </source>
</evidence>
<organism evidence="14 15">
    <name type="scientific">Roseburia zhanii</name>
    <dbReference type="NCBI Taxonomy" id="2763064"/>
    <lineage>
        <taxon>Bacteria</taxon>
        <taxon>Bacillati</taxon>
        <taxon>Bacillota</taxon>
        <taxon>Clostridia</taxon>
        <taxon>Lachnospirales</taxon>
        <taxon>Lachnospiraceae</taxon>
        <taxon>Roseburia</taxon>
    </lineage>
</organism>
<dbReference type="FunFam" id="2.30.22.10:FF:000001">
    <property type="entry name" value="Protein GrpE"/>
    <property type="match status" value="1"/>
</dbReference>
<evidence type="ECO:0000256" key="7">
    <source>
        <dbReference type="ARBA" id="ARBA00053401"/>
    </source>
</evidence>
<evidence type="ECO:0000256" key="2">
    <source>
        <dbReference type="ARBA" id="ARBA00009054"/>
    </source>
</evidence>
<dbReference type="InterPro" id="IPR013805">
    <property type="entry name" value="GrpE_CC"/>
</dbReference>
<evidence type="ECO:0000256" key="9">
    <source>
        <dbReference type="ARBA" id="ARBA00076414"/>
    </source>
</evidence>
<dbReference type="RefSeq" id="WP_186867287.1">
    <property type="nucleotide sequence ID" value="NZ_JACOPH010000008.1"/>
</dbReference>
<proteinExistence type="inferred from homology"/>
<comment type="function">
    <text evidence="7 10 11">Participates actively in the response to hyperosmotic and heat shock by preventing the aggregation of stress-denatured proteins, in association with DnaK and GrpE. It is the nucleotide exchange factor for DnaK and may function as a thermosensor. Unfolded proteins bind initially to DnaJ; upon interaction with the DnaJ-bound protein, DnaK hydrolyzes its bound ATP, resulting in the formation of a stable complex. GrpE releases ADP from DnaK; ATP binding to DnaK triggers the release of the substrate protein, thus completing the reaction cycle. Several rounds of ATP-dependent interactions between DnaJ, DnaK and GrpE are required for fully efficient folding.</text>
</comment>
<dbReference type="SUPFAM" id="SSF51064">
    <property type="entry name" value="Head domain of nucleotide exchange factor GrpE"/>
    <property type="match status" value="1"/>
</dbReference>
<comment type="subcellular location">
    <subcellularLocation>
        <location evidence="1 10">Cytoplasm</location>
    </subcellularLocation>
</comment>
<feature type="compositionally biased region" description="Acidic residues" evidence="13">
    <location>
        <begin position="14"/>
        <end position="36"/>
    </location>
</feature>
<evidence type="ECO:0000256" key="3">
    <source>
        <dbReference type="ARBA" id="ARBA00011738"/>
    </source>
</evidence>
<keyword evidence="4 10" id="KW-0963">Cytoplasm</keyword>
<dbReference type="GO" id="GO:0006457">
    <property type="term" value="P:protein folding"/>
    <property type="evidence" value="ECO:0007669"/>
    <property type="project" value="InterPro"/>
</dbReference>
<dbReference type="NCBIfam" id="NF010738">
    <property type="entry name" value="PRK14140.1"/>
    <property type="match status" value="1"/>
</dbReference>
<keyword evidence="6 10" id="KW-0143">Chaperone</keyword>
<feature type="region of interest" description="Disordered" evidence="13">
    <location>
        <begin position="1"/>
        <end position="74"/>
    </location>
</feature>
<dbReference type="AlphaFoldDB" id="A0A923RVT0"/>
<dbReference type="GO" id="GO:0051087">
    <property type="term" value="F:protein-folding chaperone binding"/>
    <property type="evidence" value="ECO:0007669"/>
    <property type="project" value="InterPro"/>
</dbReference>
<dbReference type="Proteomes" id="UP000606720">
    <property type="component" value="Unassembled WGS sequence"/>
</dbReference>
<dbReference type="InterPro" id="IPR000740">
    <property type="entry name" value="GrpE"/>
</dbReference>
<dbReference type="PRINTS" id="PR00773">
    <property type="entry name" value="GRPEPROTEIN"/>
</dbReference>
<keyword evidence="5 10" id="KW-0346">Stress response</keyword>
<evidence type="ECO:0000256" key="8">
    <source>
        <dbReference type="ARBA" id="ARBA00072274"/>
    </source>
</evidence>
<comment type="similarity">
    <text evidence="2 10 12">Belongs to the GrpE family.</text>
</comment>
<feature type="compositionally biased region" description="Basic and acidic residues" evidence="13">
    <location>
        <begin position="64"/>
        <end position="74"/>
    </location>
</feature>
<dbReference type="SUPFAM" id="SSF58014">
    <property type="entry name" value="Coiled-coil domain of nucleotide exchange factor GrpE"/>
    <property type="match status" value="1"/>
</dbReference>
<dbReference type="Pfam" id="PF01025">
    <property type="entry name" value="GrpE"/>
    <property type="match status" value="1"/>
</dbReference>
<accession>A0A923RVT0</accession>
<evidence type="ECO:0000313" key="14">
    <source>
        <dbReference type="EMBL" id="MBC5714564.1"/>
    </source>
</evidence>
<evidence type="ECO:0000256" key="5">
    <source>
        <dbReference type="ARBA" id="ARBA00023016"/>
    </source>
</evidence>
<name>A0A923RVT0_9FIRM</name>